<gene>
    <name evidence="3" type="ORF">CH238_12735</name>
    <name evidence="2" type="ORF">CLOLEP_02411</name>
</gene>
<proteinExistence type="predicted"/>
<evidence type="ECO:0000313" key="4">
    <source>
        <dbReference type="Proteomes" id="UP000003490"/>
    </source>
</evidence>
<dbReference type="Pfam" id="PF00682">
    <property type="entry name" value="HMGL-like"/>
    <property type="match status" value="1"/>
</dbReference>
<evidence type="ECO:0000313" key="3">
    <source>
        <dbReference type="EMBL" id="PEQ23699.1"/>
    </source>
</evidence>
<dbReference type="SUPFAM" id="SSF51569">
    <property type="entry name" value="Aldolase"/>
    <property type="match status" value="1"/>
</dbReference>
<dbReference type="EMBL" id="NOXF01000012">
    <property type="protein sequence ID" value="PEQ23699.1"/>
    <property type="molecule type" value="Genomic_DNA"/>
</dbReference>
<organism evidence="2 4">
    <name type="scientific">[Clostridium] leptum DSM 753</name>
    <dbReference type="NCBI Taxonomy" id="428125"/>
    <lineage>
        <taxon>Bacteria</taxon>
        <taxon>Bacillati</taxon>
        <taxon>Bacillota</taxon>
        <taxon>Clostridia</taxon>
        <taxon>Eubacteriales</taxon>
        <taxon>Oscillospiraceae</taxon>
        <taxon>Oscillospiraceae incertae sedis</taxon>
    </lineage>
</organism>
<dbReference type="Proteomes" id="UP000220611">
    <property type="component" value="Unassembled WGS sequence"/>
</dbReference>
<feature type="domain" description="Pyruvate carboxyltransferase" evidence="1">
    <location>
        <begin position="3"/>
        <end position="250"/>
    </location>
</feature>
<dbReference type="HOGENOM" id="CLU_037512_0_0_9"/>
<evidence type="ECO:0000313" key="2">
    <source>
        <dbReference type="EMBL" id="EDO60806.1"/>
    </source>
</evidence>
<accession>A7VV06</accession>
<dbReference type="InterPro" id="IPR000891">
    <property type="entry name" value="PYR_CT"/>
</dbReference>
<dbReference type="eggNOG" id="COG0119">
    <property type="taxonomic scope" value="Bacteria"/>
</dbReference>
<sequence>MSIRLLDCTLRDGGYINDWKFGYRTAKSIIQKLVDSNADYVEVGFLRNCSYDKNATLFNNIAELKKILPREQKNTKFTVMALHNKYDITKLEPNDGTVEAVRVTFHDYDIDEGLEFVKKVMEKGYKCFCNPINIMGYSDQEILNLIQKINQIKPYAFSIVDTFGSMIKSDLLRIYSLLEHNLDKSIVIGLHLHENLSLSYSLAQEFIGMRNVNRDCVIDGSLMGMGRVPGNLCLELIMDYMNKYDSVKYNVDSVLDAIDDHILAIRKESPWGYTTEYSLSAKYNLHRNYAEYLIGKGQLKAKDINHILSNISKDKKTAFDEAYIERLYLEYQDKMIDDEKSLNQIEKTVSGRKILLLAPGSSLKAYPDKIRSFIEKEQPLVISVNFESSDFKPDYVFFSNRKRYDDYQKEPHNVPVLATSNVITSGQREELIFNYHDLAFSEHGIFDNSMIMLLRLMSRIHVDLVSVAGFDGFERKKNNYVDTYYKTTEKGLLANEKIASAVSELKKEIKIEFLTPSLFQ</sequence>
<dbReference type="GO" id="GO:0003824">
    <property type="term" value="F:catalytic activity"/>
    <property type="evidence" value="ECO:0007669"/>
    <property type="project" value="InterPro"/>
</dbReference>
<reference evidence="2 4" key="2">
    <citation type="submission" date="2007-08" db="EMBL/GenBank/DDBJ databases">
        <authorList>
            <person name="Fulton L."/>
            <person name="Clifton S."/>
            <person name="Fulton B."/>
            <person name="Xu J."/>
            <person name="Minx P."/>
            <person name="Pepin K.H."/>
            <person name="Johnson M."/>
            <person name="Thiruvilangam P."/>
            <person name="Bhonagiri V."/>
            <person name="Nash W.E."/>
            <person name="Wang C."/>
            <person name="Mardis E.R."/>
            <person name="Wilson R.K."/>
        </authorList>
    </citation>
    <scope>NUCLEOTIDE SEQUENCE [LARGE SCALE GENOMIC DNA]</scope>
    <source>
        <strain evidence="2 4">DSM 753</strain>
    </source>
</reference>
<dbReference type="OrthoDB" id="9804858at2"/>
<evidence type="ECO:0000313" key="5">
    <source>
        <dbReference type="Proteomes" id="UP000220611"/>
    </source>
</evidence>
<dbReference type="InterPro" id="IPR013785">
    <property type="entry name" value="Aldolase_TIM"/>
</dbReference>
<dbReference type="Gene3D" id="3.20.20.70">
    <property type="entry name" value="Aldolase class I"/>
    <property type="match status" value="1"/>
</dbReference>
<comment type="caution">
    <text evidence="2">The sequence shown here is derived from an EMBL/GenBank/DDBJ whole genome shotgun (WGS) entry which is preliminary data.</text>
</comment>
<evidence type="ECO:0000259" key="1">
    <source>
        <dbReference type="Pfam" id="PF00682"/>
    </source>
</evidence>
<keyword evidence="5" id="KW-1185">Reference proteome</keyword>
<protein>
    <submittedName>
        <fullName evidence="3">4-hydroxy-2-ketovalerate aldolase</fullName>
    </submittedName>
</protein>
<dbReference type="EMBL" id="ABCB02000019">
    <property type="protein sequence ID" value="EDO60806.1"/>
    <property type="molecule type" value="Genomic_DNA"/>
</dbReference>
<dbReference type="AlphaFoldDB" id="A7VV06"/>
<dbReference type="CDD" id="cd07944">
    <property type="entry name" value="DRE_TIM_HOA_like"/>
    <property type="match status" value="1"/>
</dbReference>
<reference evidence="3 5" key="3">
    <citation type="submission" date="2017-07" db="EMBL/GenBank/DDBJ databases">
        <title>Prevalence of linear plasmids in Cutibacterium (Propionibacterium) acnes isolates obtained from prostatic tissue.</title>
        <authorList>
            <person name="Davidsson S."/>
            <person name="Carlsson J."/>
            <person name="Molling P."/>
            <person name="Andren O."/>
            <person name="Andersson S.-O."/>
            <person name="Brzuszkiewicz E."/>
            <person name="Poehlein A."/>
            <person name="Al-Zeer M."/>
            <person name="Brinkmann V."/>
            <person name="Scavenius C."/>
            <person name="Nazipi S."/>
            <person name="Soderquist B."/>
            <person name="Bruggemann H."/>
        </authorList>
    </citation>
    <scope>NUCLEOTIDE SEQUENCE [LARGE SCALE GENOMIC DNA]</scope>
    <source>
        <strain evidence="3 5">DSM 753</strain>
    </source>
</reference>
<reference evidence="2 4" key="1">
    <citation type="submission" date="2007-08" db="EMBL/GenBank/DDBJ databases">
        <title>Draft genome sequence of Clostridium leptum (DSM 753).</title>
        <authorList>
            <person name="Sudarsanam P."/>
            <person name="Ley R."/>
            <person name="Guruge J."/>
            <person name="Turnbaugh P.J."/>
            <person name="Mahowald M."/>
            <person name="Liep D."/>
            <person name="Gordon J."/>
        </authorList>
    </citation>
    <scope>NUCLEOTIDE SEQUENCE [LARGE SCALE GENOMIC DNA]</scope>
    <source>
        <strain evidence="2 4">DSM 753</strain>
    </source>
</reference>
<dbReference type="Proteomes" id="UP000003490">
    <property type="component" value="Unassembled WGS sequence"/>
</dbReference>
<name>A7VV06_9FIRM</name>